<dbReference type="InterPro" id="IPR016155">
    <property type="entry name" value="Mopterin_synth/thiamin_S_b"/>
</dbReference>
<dbReference type="CDD" id="cd00754">
    <property type="entry name" value="Ubl_MoaD"/>
    <property type="match status" value="1"/>
</dbReference>
<organism evidence="1 2">
    <name type="scientific">Sediminitomix flava</name>
    <dbReference type="NCBI Taxonomy" id="379075"/>
    <lineage>
        <taxon>Bacteria</taxon>
        <taxon>Pseudomonadati</taxon>
        <taxon>Bacteroidota</taxon>
        <taxon>Cytophagia</taxon>
        <taxon>Cytophagales</taxon>
        <taxon>Flammeovirgaceae</taxon>
        <taxon>Sediminitomix</taxon>
    </lineage>
</organism>
<accession>A0A315ZFP7</accession>
<dbReference type="Proteomes" id="UP000245535">
    <property type="component" value="Unassembled WGS sequence"/>
</dbReference>
<dbReference type="InterPro" id="IPR003749">
    <property type="entry name" value="ThiS/MoaD-like"/>
</dbReference>
<dbReference type="Gene3D" id="3.10.20.30">
    <property type="match status" value="1"/>
</dbReference>
<comment type="caution">
    <text evidence="1">The sequence shown here is derived from an EMBL/GenBank/DDBJ whole genome shotgun (WGS) entry which is preliminary data.</text>
</comment>
<gene>
    <name evidence="1" type="ORF">BC781_101681</name>
</gene>
<proteinExistence type="predicted"/>
<keyword evidence="2" id="KW-1185">Reference proteome</keyword>
<dbReference type="OrthoDB" id="598356at2"/>
<reference evidence="1 2" key="1">
    <citation type="submission" date="2018-03" db="EMBL/GenBank/DDBJ databases">
        <title>Genomic Encyclopedia of Archaeal and Bacterial Type Strains, Phase II (KMG-II): from individual species to whole genera.</title>
        <authorList>
            <person name="Goeker M."/>
        </authorList>
    </citation>
    <scope>NUCLEOTIDE SEQUENCE [LARGE SCALE GENOMIC DNA]</scope>
    <source>
        <strain evidence="1 2">DSM 28229</strain>
    </source>
</reference>
<dbReference type="RefSeq" id="WP_109615831.1">
    <property type="nucleotide sequence ID" value="NZ_QGDO01000001.1"/>
</dbReference>
<name>A0A315ZFP7_SEDFL</name>
<dbReference type="InterPro" id="IPR012675">
    <property type="entry name" value="Beta-grasp_dom_sf"/>
</dbReference>
<evidence type="ECO:0000313" key="2">
    <source>
        <dbReference type="Proteomes" id="UP000245535"/>
    </source>
</evidence>
<dbReference type="Pfam" id="PF02597">
    <property type="entry name" value="ThiS"/>
    <property type="match status" value="1"/>
</dbReference>
<sequence>MNRLTIKYFGILSDKVGKDSEEWEVPSNAKVSDLLHLVHEKYPVVADFTYMISQNHKMTNKDASLSQAAELALLPPFAGG</sequence>
<dbReference type="AlphaFoldDB" id="A0A315ZFP7"/>
<protein>
    <submittedName>
        <fullName evidence="1">Molybdopterin synthase subunit MoaD</fullName>
    </submittedName>
</protein>
<dbReference type="SUPFAM" id="SSF54285">
    <property type="entry name" value="MoaD/ThiS"/>
    <property type="match status" value="1"/>
</dbReference>
<dbReference type="EMBL" id="QGDO01000001">
    <property type="protein sequence ID" value="PWJ44331.1"/>
    <property type="molecule type" value="Genomic_DNA"/>
</dbReference>
<evidence type="ECO:0000313" key="1">
    <source>
        <dbReference type="EMBL" id="PWJ44331.1"/>
    </source>
</evidence>